<dbReference type="Pfam" id="PF01370">
    <property type="entry name" value="Epimerase"/>
    <property type="match status" value="1"/>
</dbReference>
<keyword evidence="3" id="KW-0520">NAD</keyword>
<dbReference type="AlphaFoldDB" id="A0A420ETM7"/>
<dbReference type="EMBL" id="RAQQ01000028">
    <property type="protein sequence ID" value="RKF24038.1"/>
    <property type="molecule type" value="Genomic_DNA"/>
</dbReference>
<evidence type="ECO:0000256" key="2">
    <source>
        <dbReference type="ARBA" id="ARBA00023002"/>
    </source>
</evidence>
<keyword evidence="2" id="KW-0560">Oxidoreductase</keyword>
<organism evidence="5 6">
    <name type="scientific">Micromonospora globbae</name>
    <dbReference type="NCBI Taxonomy" id="1894969"/>
    <lineage>
        <taxon>Bacteria</taxon>
        <taxon>Bacillati</taxon>
        <taxon>Actinomycetota</taxon>
        <taxon>Actinomycetes</taxon>
        <taxon>Micromonosporales</taxon>
        <taxon>Micromonosporaceae</taxon>
        <taxon>Micromonospora</taxon>
    </lineage>
</organism>
<dbReference type="SUPFAM" id="SSF51735">
    <property type="entry name" value="NAD(P)-binding Rossmann-fold domains"/>
    <property type="match status" value="1"/>
</dbReference>
<evidence type="ECO:0000256" key="1">
    <source>
        <dbReference type="ARBA" id="ARBA00007637"/>
    </source>
</evidence>
<proteinExistence type="inferred from homology"/>
<comment type="caution">
    <text evidence="5">The sequence shown here is derived from an EMBL/GenBank/DDBJ whole genome shotgun (WGS) entry which is preliminary data.</text>
</comment>
<dbReference type="PANTHER" id="PTHR43103:SF5">
    <property type="entry name" value="4-EPIMERASE, PUTATIVE (AFU_ORTHOLOGUE AFUA_7G00360)-RELATED"/>
    <property type="match status" value="1"/>
</dbReference>
<gene>
    <name evidence="5" type="ORF">D7I43_28295</name>
</gene>
<accession>A0A420ETM7</accession>
<reference evidence="5 6" key="1">
    <citation type="journal article" date="2018" name="Int. J. Syst. Evol. Microbiol.">
        <title>Micromonospora globbae sp. nov., an endophytic actinomycete isolated from roots of Globba winitii C. H. Wright.</title>
        <authorList>
            <person name="Kuncharoen N."/>
            <person name="Pittayakhajonwut P."/>
            <person name="Tanasupawat S."/>
        </authorList>
    </citation>
    <scope>NUCLEOTIDE SEQUENCE [LARGE SCALE GENOMIC DNA]</scope>
    <source>
        <strain evidence="5 6">WPS1-2</strain>
    </source>
</reference>
<evidence type="ECO:0000313" key="5">
    <source>
        <dbReference type="EMBL" id="RKF24038.1"/>
    </source>
</evidence>
<comment type="similarity">
    <text evidence="1">Belongs to the NAD(P)-dependent epimerase/dehydratase family.</text>
</comment>
<dbReference type="InterPro" id="IPR036291">
    <property type="entry name" value="NAD(P)-bd_dom_sf"/>
</dbReference>
<dbReference type="GO" id="GO:0016491">
    <property type="term" value="F:oxidoreductase activity"/>
    <property type="evidence" value="ECO:0007669"/>
    <property type="project" value="UniProtKB-KW"/>
</dbReference>
<dbReference type="RefSeq" id="WP_120331638.1">
    <property type="nucleotide sequence ID" value="NZ_RAQQ01000028.1"/>
</dbReference>
<protein>
    <submittedName>
        <fullName evidence="5">NAD(P)-dependent oxidoreductase</fullName>
    </submittedName>
</protein>
<dbReference type="Proteomes" id="UP000285744">
    <property type="component" value="Unassembled WGS sequence"/>
</dbReference>
<evidence type="ECO:0000313" key="6">
    <source>
        <dbReference type="Proteomes" id="UP000285744"/>
    </source>
</evidence>
<evidence type="ECO:0000256" key="3">
    <source>
        <dbReference type="ARBA" id="ARBA00023027"/>
    </source>
</evidence>
<dbReference type="InterPro" id="IPR001509">
    <property type="entry name" value="Epimerase_deHydtase"/>
</dbReference>
<feature type="domain" description="NAD-dependent epimerase/dehydratase" evidence="4">
    <location>
        <begin position="3"/>
        <end position="165"/>
    </location>
</feature>
<dbReference type="Gene3D" id="3.40.50.720">
    <property type="entry name" value="NAD(P)-binding Rossmann-like Domain"/>
    <property type="match status" value="1"/>
</dbReference>
<evidence type="ECO:0000259" key="4">
    <source>
        <dbReference type="Pfam" id="PF01370"/>
    </source>
</evidence>
<name>A0A420ETM7_9ACTN</name>
<dbReference type="PANTHER" id="PTHR43103">
    <property type="entry name" value="NUCLEOSIDE-DIPHOSPHATE-SUGAR EPIMERASE"/>
    <property type="match status" value="1"/>
</dbReference>
<dbReference type="OrthoDB" id="8770295at2"/>
<sequence length="252" mass="26816">MRVLVTGAAGGVGTLLLPQLAGDHHLRLTDLRPPEHAEGHEVMLGDLADPAFTERLCTDVDAVVHLAANPRPGDDWDQLLGPNLDVPARILSAAARTGVRRVVLASSVHALGGYHPPSARPDDGPIRDTWPPHPCCRYGATKVFGEAAARVYADSGAFSVVCLRLGGCQPVPPTRGWCDTWLGPADLGQAVRLALRADIRFGTYTITSATSAAVFDLDAARRGLGYAPIQSCDTYRDTIPDGPSTMCRARRP</sequence>